<dbReference type="SUPFAM" id="SSF53720">
    <property type="entry name" value="ALDH-like"/>
    <property type="match status" value="1"/>
</dbReference>
<dbReference type="InterPro" id="IPR016161">
    <property type="entry name" value="Ald_DH/histidinol_DH"/>
</dbReference>
<feature type="binding site" evidence="12">
    <location>
        <position position="204"/>
    </location>
    <ligand>
        <name>NAD(+)</name>
        <dbReference type="ChEBI" id="CHEBI:57540"/>
    </ligand>
</feature>
<evidence type="ECO:0000256" key="7">
    <source>
        <dbReference type="ARBA" id="ARBA00022833"/>
    </source>
</evidence>
<dbReference type="Pfam" id="PF00815">
    <property type="entry name" value="Histidinol_dh"/>
    <property type="match status" value="1"/>
</dbReference>
<keyword evidence="9 12" id="KW-0520">NAD</keyword>
<feature type="binding site" evidence="12">
    <location>
        <position position="140"/>
    </location>
    <ligand>
        <name>NAD(+)</name>
        <dbReference type="ChEBI" id="CHEBI:57540"/>
    </ligand>
</feature>
<keyword evidence="6 12" id="KW-0479">Metal-binding</keyword>
<dbReference type="PANTHER" id="PTHR21256:SF2">
    <property type="entry name" value="HISTIDINE BIOSYNTHESIS TRIFUNCTIONAL PROTEIN"/>
    <property type="match status" value="1"/>
</dbReference>
<evidence type="ECO:0000256" key="5">
    <source>
        <dbReference type="ARBA" id="ARBA00016531"/>
    </source>
</evidence>
<keyword evidence="12" id="KW-0028">Amino-acid biosynthesis</keyword>
<feature type="binding site" evidence="12">
    <location>
        <position position="279"/>
    </location>
    <ligand>
        <name>Zn(2+)</name>
        <dbReference type="ChEBI" id="CHEBI:29105"/>
    </ligand>
</feature>
<reference evidence="16" key="1">
    <citation type="journal article" date="2019" name="Int. J. Syst. Evol. Microbiol.">
        <title>The Global Catalogue of Microorganisms (GCM) 10K type strain sequencing project: providing services to taxonomists for standard genome sequencing and annotation.</title>
        <authorList>
            <consortium name="The Broad Institute Genomics Platform"/>
            <consortium name="The Broad Institute Genome Sequencing Center for Infectious Disease"/>
            <person name="Wu L."/>
            <person name="Ma J."/>
        </authorList>
    </citation>
    <scope>NUCLEOTIDE SEQUENCE [LARGE SCALE GENOMIC DNA]</scope>
    <source>
        <strain evidence="16">CGMCC 1.3685</strain>
    </source>
</reference>
<protein>
    <recommendedName>
        <fullName evidence="5 12">Histidinol dehydrogenase</fullName>
        <shortName evidence="12">HDH</shortName>
        <ecNumber evidence="4 12">1.1.1.23</ecNumber>
    </recommendedName>
</protein>
<comment type="cofactor">
    <cofactor evidence="12">
        <name>Zn(2+)</name>
        <dbReference type="ChEBI" id="CHEBI:29105"/>
    </cofactor>
    <text evidence="12">Binds 1 zinc ion per subunit.</text>
</comment>
<evidence type="ECO:0000256" key="3">
    <source>
        <dbReference type="ARBA" id="ARBA00010178"/>
    </source>
</evidence>
<evidence type="ECO:0000256" key="6">
    <source>
        <dbReference type="ARBA" id="ARBA00022723"/>
    </source>
</evidence>
<evidence type="ECO:0000256" key="1">
    <source>
        <dbReference type="ARBA" id="ARBA00003850"/>
    </source>
</evidence>
<dbReference type="PIRSF" id="PIRSF000099">
    <property type="entry name" value="Histidinol_dh"/>
    <property type="match status" value="1"/>
</dbReference>
<comment type="caution">
    <text evidence="15">The sequence shown here is derived from an EMBL/GenBank/DDBJ whole genome shotgun (WGS) entry which is preliminary data.</text>
</comment>
<feature type="binding site" evidence="12">
    <location>
        <position position="382"/>
    </location>
    <ligand>
        <name>Zn(2+)</name>
        <dbReference type="ChEBI" id="CHEBI:29105"/>
    </ligand>
</feature>
<evidence type="ECO:0000256" key="9">
    <source>
        <dbReference type="ARBA" id="ARBA00023027"/>
    </source>
</evidence>
<dbReference type="PROSITE" id="PS00611">
    <property type="entry name" value="HISOL_DEHYDROGENASE"/>
    <property type="match status" value="1"/>
</dbReference>
<feature type="active site" description="Proton acceptor" evidence="12">
    <location>
        <position position="349"/>
    </location>
</feature>
<accession>A0ABQ2DLP3</accession>
<comment type="function">
    <text evidence="1 12">Catalyzes the sequential NAD-dependent oxidations of L-histidinol to L-histidinaldehyde and then to L-histidine.</text>
</comment>
<evidence type="ECO:0000256" key="10">
    <source>
        <dbReference type="ARBA" id="ARBA00023102"/>
    </source>
</evidence>
<dbReference type="PANTHER" id="PTHR21256">
    <property type="entry name" value="HISTIDINOL DEHYDROGENASE HDH"/>
    <property type="match status" value="1"/>
</dbReference>
<dbReference type="InterPro" id="IPR001692">
    <property type="entry name" value="Histidinol_DH_CS"/>
</dbReference>
<gene>
    <name evidence="12 15" type="primary">hisD</name>
    <name evidence="15" type="ORF">GCM10007173_22010</name>
</gene>
<dbReference type="EC" id="1.1.1.23" evidence="4 12"/>
<feature type="binding site" evidence="12">
    <location>
        <position position="279"/>
    </location>
    <ligand>
        <name>substrate</name>
    </ligand>
</feature>
<dbReference type="NCBIfam" id="TIGR00069">
    <property type="entry name" value="hisD"/>
    <property type="match status" value="1"/>
</dbReference>
<dbReference type="CDD" id="cd06572">
    <property type="entry name" value="Histidinol_dh"/>
    <property type="match status" value="1"/>
</dbReference>
<dbReference type="PRINTS" id="PR00083">
    <property type="entry name" value="HOLDHDRGNASE"/>
</dbReference>
<feature type="binding site" evidence="12">
    <location>
        <position position="234"/>
    </location>
    <ligand>
        <name>NAD(+)</name>
        <dbReference type="ChEBI" id="CHEBI:57540"/>
    </ligand>
</feature>
<feature type="binding site" evidence="12">
    <location>
        <position position="441"/>
    </location>
    <ligand>
        <name>substrate</name>
    </ligand>
</feature>
<sequence length="451" mass="47458">MVTLNPDTDFSELATIDWRGAKLNRAQLKAKLPRPEMNSQTAAEVVQQIINDVREHGMETLKDLAKRFDKVELEHTRVPQAELDRALNELDPQVRLALEESIKRARSFAQAQLPQDVTVEYGHGGTVTQRWVPVRRVGLYVPGGLAVYPSSVIMNTIPAQAAGVTSLALASPPQADFGGLPHPTILAAAKLLGITEVHAMGGAQAVAAFAYGVQVPNDQRGDIEPVDVISGPGNVFVATAKRLVKGVVGIDAEAGPTEIAILADETANASFVAADMISQAEHDANAAAVLVTDSPALATAVRAELSTQVAATKHTERVQQALSGRQSAIILVDDLDQGVEVCNAYAAEHLEILTINAAEVAARINAAGAIFVGEFAPVSLGDYCAGSNHVLPTSGTALHASGLNVNTFLKAIQVINYDKSALAEVATHVINLANAEDLPAHGDAVAVRQAH</sequence>
<feature type="binding site" evidence="12">
    <location>
        <position position="382"/>
    </location>
    <ligand>
        <name>substrate</name>
    </ligand>
</feature>
<evidence type="ECO:0000313" key="16">
    <source>
        <dbReference type="Proteomes" id="UP000606115"/>
    </source>
</evidence>
<dbReference type="EMBL" id="BMKX01000005">
    <property type="protein sequence ID" value="GGJ62720.1"/>
    <property type="molecule type" value="Genomic_DNA"/>
</dbReference>
<proteinExistence type="inferred from homology"/>
<feature type="active site" description="Proton acceptor" evidence="12">
    <location>
        <position position="348"/>
    </location>
</feature>
<comment type="pathway">
    <text evidence="2 12">Amino-acid biosynthesis; L-histidine biosynthesis; L-histidine from 5-phospho-alpha-D-ribose 1-diphosphate: step 9/9.</text>
</comment>
<evidence type="ECO:0000256" key="2">
    <source>
        <dbReference type="ARBA" id="ARBA00004940"/>
    </source>
</evidence>
<evidence type="ECO:0000313" key="15">
    <source>
        <dbReference type="EMBL" id="GGJ62720.1"/>
    </source>
</evidence>
<dbReference type="Gene3D" id="3.40.50.1980">
    <property type="entry name" value="Nitrogenase molybdenum iron protein domain"/>
    <property type="match status" value="2"/>
</dbReference>
<dbReference type="Gene3D" id="1.20.5.1300">
    <property type="match status" value="1"/>
</dbReference>
<comment type="similarity">
    <text evidence="3 12 13 14">Belongs to the histidinol dehydrogenase family.</text>
</comment>
<keyword evidence="7 12" id="KW-0862">Zinc</keyword>
<evidence type="ECO:0000256" key="4">
    <source>
        <dbReference type="ARBA" id="ARBA00012965"/>
    </source>
</evidence>
<evidence type="ECO:0000256" key="11">
    <source>
        <dbReference type="ARBA" id="ARBA00049489"/>
    </source>
</evidence>
<keyword evidence="8 12" id="KW-0560">Oxidoreductase</keyword>
<evidence type="ECO:0000256" key="8">
    <source>
        <dbReference type="ARBA" id="ARBA00023002"/>
    </source>
</evidence>
<keyword evidence="10 12" id="KW-0368">Histidine biosynthesis</keyword>
<dbReference type="Proteomes" id="UP000606115">
    <property type="component" value="Unassembled WGS sequence"/>
</dbReference>
<dbReference type="InterPro" id="IPR012131">
    <property type="entry name" value="Hstdl_DH"/>
</dbReference>
<feature type="binding site" evidence="12">
    <location>
        <position position="282"/>
    </location>
    <ligand>
        <name>substrate</name>
    </ligand>
</feature>
<evidence type="ECO:0000256" key="14">
    <source>
        <dbReference type="RuleBase" id="RU004175"/>
    </source>
</evidence>
<evidence type="ECO:0000256" key="12">
    <source>
        <dbReference type="HAMAP-Rule" id="MF_01024"/>
    </source>
</evidence>
<comment type="catalytic activity">
    <reaction evidence="11 12">
        <text>L-histidinol + 2 NAD(+) + H2O = L-histidine + 2 NADH + 3 H(+)</text>
        <dbReference type="Rhea" id="RHEA:20641"/>
        <dbReference type="ChEBI" id="CHEBI:15377"/>
        <dbReference type="ChEBI" id="CHEBI:15378"/>
        <dbReference type="ChEBI" id="CHEBI:57540"/>
        <dbReference type="ChEBI" id="CHEBI:57595"/>
        <dbReference type="ChEBI" id="CHEBI:57699"/>
        <dbReference type="ChEBI" id="CHEBI:57945"/>
        <dbReference type="EC" id="1.1.1.23"/>
    </reaction>
</comment>
<name>A0ABQ2DLP3_9MICC</name>
<dbReference type="HAMAP" id="MF_01024">
    <property type="entry name" value="HisD"/>
    <property type="match status" value="1"/>
</dbReference>
<evidence type="ECO:0000256" key="13">
    <source>
        <dbReference type="PIRNR" id="PIRNR000099"/>
    </source>
</evidence>
<feature type="binding site" evidence="12">
    <location>
        <position position="282"/>
    </location>
    <ligand>
        <name>Zn(2+)</name>
        <dbReference type="ChEBI" id="CHEBI:29105"/>
    </ligand>
</feature>
<feature type="binding site" evidence="12">
    <location>
        <position position="257"/>
    </location>
    <ligand>
        <name>substrate</name>
    </ligand>
</feature>
<feature type="binding site" evidence="12">
    <location>
        <position position="436"/>
    </location>
    <ligand>
        <name>substrate</name>
    </ligand>
</feature>
<dbReference type="InterPro" id="IPR022695">
    <property type="entry name" value="Histidinol_DH_monofunct"/>
</dbReference>
<feature type="binding site" evidence="12">
    <location>
        <position position="441"/>
    </location>
    <ligand>
        <name>Zn(2+)</name>
        <dbReference type="ChEBI" id="CHEBI:29105"/>
    </ligand>
</feature>
<keyword evidence="16" id="KW-1185">Reference proteome</keyword>
<organism evidence="15 16">
    <name type="scientific">Glutamicibacter ardleyensis</name>
    <dbReference type="NCBI Taxonomy" id="225894"/>
    <lineage>
        <taxon>Bacteria</taxon>
        <taxon>Bacillati</taxon>
        <taxon>Actinomycetota</taxon>
        <taxon>Actinomycetes</taxon>
        <taxon>Micrococcales</taxon>
        <taxon>Micrococcaceae</taxon>
        <taxon>Glutamicibacter</taxon>
    </lineage>
</organism>
<feature type="binding site" evidence="12">
    <location>
        <position position="349"/>
    </location>
    <ligand>
        <name>substrate</name>
    </ligand>
</feature>